<evidence type="ECO:0000256" key="7">
    <source>
        <dbReference type="ARBA" id="ARBA00023136"/>
    </source>
</evidence>
<comment type="similarity">
    <text evidence="2">Belongs to the wax synthase family.</text>
</comment>
<dbReference type="PIRSF" id="PIRSF037006">
    <property type="entry name" value="Wax_synthase"/>
    <property type="match status" value="1"/>
</dbReference>
<feature type="transmembrane region" description="Helical" evidence="9">
    <location>
        <begin position="62"/>
        <end position="79"/>
    </location>
</feature>
<keyword evidence="5 9" id="KW-1133">Transmembrane helix</keyword>
<dbReference type="OMA" id="VCIMAEI"/>
<feature type="transmembrane region" description="Helical" evidence="9">
    <location>
        <begin position="254"/>
        <end position="273"/>
    </location>
</feature>
<dbReference type="EMBL" id="CM003606">
    <property type="protein sequence ID" value="KYP67971.1"/>
    <property type="molecule type" value="Genomic_DNA"/>
</dbReference>
<feature type="transmembrane region" description="Helical" evidence="9">
    <location>
        <begin position="228"/>
        <end position="247"/>
    </location>
</feature>
<feature type="transmembrane region" description="Helical" evidence="9">
    <location>
        <begin position="36"/>
        <end position="56"/>
    </location>
</feature>
<evidence type="ECO:0000256" key="4">
    <source>
        <dbReference type="ARBA" id="ARBA00022692"/>
    </source>
</evidence>
<name>A0A151TLN8_CAJCA</name>
<keyword evidence="12" id="KW-1185">Reference proteome</keyword>
<evidence type="ECO:0000256" key="8">
    <source>
        <dbReference type="ARBA" id="ARBA00023315"/>
    </source>
</evidence>
<sequence length="345" mass="39065">MEGELMSVMKMWIWVGTSVSYCYWMRKVIPPGPTRLLSLLPVISLFFFLPLTFSTVHLSGTLGFFLAWLANFKLLLLAFDKGPLSHPQVSLPRFAALACLPINLTKHPSTNTSHPLRYAFKALLVGLLVKAYDYTQNIHPKLIMCIYCFHIYFLLEIILALVAALARTLLGLELEPQFNNPLRSTSLQDFWGRRWNLMVTTILRPTVYHPTLRAAAALLGPKWAPLPAVFATFLVSGLMHELILFYIGRMEPTFWMTAFFLLHGLSLTLEIALKRALAATFRLPSLVSGPLTAAFVFATCISLFLPEFIRCRIDVRAFQEYAALGQLFTNLASRFSNFFHTNIII</sequence>
<dbReference type="OrthoDB" id="1077582at2759"/>
<dbReference type="GO" id="GO:0008374">
    <property type="term" value="F:O-acyltransferase activity"/>
    <property type="evidence" value="ECO:0007669"/>
    <property type="project" value="InterPro"/>
</dbReference>
<feature type="transmembrane region" description="Helical" evidence="9">
    <location>
        <begin position="6"/>
        <end position="24"/>
    </location>
</feature>
<feature type="transmembrane region" description="Helical" evidence="9">
    <location>
        <begin position="285"/>
        <end position="306"/>
    </location>
</feature>
<evidence type="ECO:0000256" key="1">
    <source>
        <dbReference type="ARBA" id="ARBA00004141"/>
    </source>
</evidence>
<dbReference type="GO" id="GO:0016020">
    <property type="term" value="C:membrane"/>
    <property type="evidence" value="ECO:0007669"/>
    <property type="project" value="UniProtKB-SubCell"/>
</dbReference>
<dbReference type="Pfam" id="PF13813">
    <property type="entry name" value="MBOAT_2"/>
    <property type="match status" value="1"/>
</dbReference>
<dbReference type="Proteomes" id="UP000075243">
    <property type="component" value="Chromosome 4"/>
</dbReference>
<dbReference type="InterPro" id="IPR032805">
    <property type="entry name" value="Wax_synthase_dom"/>
</dbReference>
<dbReference type="PANTHER" id="PTHR31595:SF46">
    <property type="entry name" value="ACYL-COA--STEROL O-ACYLTRANSFERASE 1"/>
    <property type="match status" value="1"/>
</dbReference>
<evidence type="ECO:0000256" key="6">
    <source>
        <dbReference type="ARBA" id="ARBA00023098"/>
    </source>
</evidence>
<evidence type="ECO:0000313" key="11">
    <source>
        <dbReference type="EMBL" id="KYP67971.1"/>
    </source>
</evidence>
<organism evidence="11 12">
    <name type="scientific">Cajanus cajan</name>
    <name type="common">Pigeon pea</name>
    <name type="synonym">Cajanus indicus</name>
    <dbReference type="NCBI Taxonomy" id="3821"/>
    <lineage>
        <taxon>Eukaryota</taxon>
        <taxon>Viridiplantae</taxon>
        <taxon>Streptophyta</taxon>
        <taxon>Embryophyta</taxon>
        <taxon>Tracheophyta</taxon>
        <taxon>Spermatophyta</taxon>
        <taxon>Magnoliopsida</taxon>
        <taxon>eudicotyledons</taxon>
        <taxon>Gunneridae</taxon>
        <taxon>Pentapetalae</taxon>
        <taxon>rosids</taxon>
        <taxon>fabids</taxon>
        <taxon>Fabales</taxon>
        <taxon>Fabaceae</taxon>
        <taxon>Papilionoideae</taxon>
        <taxon>50 kb inversion clade</taxon>
        <taxon>NPAAA clade</taxon>
        <taxon>indigoferoid/millettioid clade</taxon>
        <taxon>Phaseoleae</taxon>
        <taxon>Cajanus</taxon>
    </lineage>
</organism>
<keyword evidence="7 9" id="KW-0472">Membrane</keyword>
<reference evidence="11 12" key="1">
    <citation type="journal article" date="2012" name="Nat. Biotechnol.">
        <title>Draft genome sequence of pigeonpea (Cajanus cajan), an orphan legume crop of resource-poor farmers.</title>
        <authorList>
            <person name="Varshney R.K."/>
            <person name="Chen W."/>
            <person name="Li Y."/>
            <person name="Bharti A.K."/>
            <person name="Saxena R.K."/>
            <person name="Schlueter J.A."/>
            <person name="Donoghue M.T."/>
            <person name="Azam S."/>
            <person name="Fan G."/>
            <person name="Whaley A.M."/>
            <person name="Farmer A.D."/>
            <person name="Sheridan J."/>
            <person name="Iwata A."/>
            <person name="Tuteja R."/>
            <person name="Penmetsa R.V."/>
            <person name="Wu W."/>
            <person name="Upadhyaya H.D."/>
            <person name="Yang S.P."/>
            <person name="Shah T."/>
            <person name="Saxena K.B."/>
            <person name="Michael T."/>
            <person name="McCombie W.R."/>
            <person name="Yang B."/>
            <person name="Zhang G."/>
            <person name="Yang H."/>
            <person name="Wang J."/>
            <person name="Spillane C."/>
            <person name="Cook D.R."/>
            <person name="May G.D."/>
            <person name="Xu X."/>
            <person name="Jackson S.A."/>
        </authorList>
    </citation>
    <scope>NUCLEOTIDE SEQUENCE [LARGE SCALE GENOMIC DNA]</scope>
    <source>
        <strain evidence="12">cv. Asha</strain>
    </source>
</reference>
<accession>A0A151TLN8</accession>
<gene>
    <name evidence="11" type="ORF">KK1_021588</name>
</gene>
<evidence type="ECO:0000256" key="3">
    <source>
        <dbReference type="ARBA" id="ARBA00022679"/>
    </source>
</evidence>
<evidence type="ECO:0000256" key="9">
    <source>
        <dbReference type="SAM" id="Phobius"/>
    </source>
</evidence>
<evidence type="ECO:0000259" key="10">
    <source>
        <dbReference type="Pfam" id="PF13813"/>
    </source>
</evidence>
<dbReference type="STRING" id="3821.A0A151TLN8"/>
<keyword evidence="4 9" id="KW-0812">Transmembrane</keyword>
<dbReference type="AlphaFoldDB" id="A0A151TLN8"/>
<dbReference type="InterPro" id="IPR044851">
    <property type="entry name" value="Wax_synthase"/>
</dbReference>
<evidence type="ECO:0000313" key="12">
    <source>
        <dbReference type="Proteomes" id="UP000075243"/>
    </source>
</evidence>
<protein>
    <submittedName>
        <fullName evidence="11">Long-chain-alcohol O-fatty-acyltransferase 5</fullName>
    </submittedName>
</protein>
<keyword evidence="8" id="KW-0012">Acyltransferase</keyword>
<feature type="transmembrane region" description="Helical" evidence="9">
    <location>
        <begin position="142"/>
        <end position="166"/>
    </location>
</feature>
<keyword evidence="6" id="KW-0443">Lipid metabolism</keyword>
<keyword evidence="3" id="KW-0808">Transferase</keyword>
<proteinExistence type="inferred from homology"/>
<dbReference type="GO" id="GO:0006629">
    <property type="term" value="P:lipid metabolic process"/>
    <property type="evidence" value="ECO:0007669"/>
    <property type="project" value="UniProtKB-KW"/>
</dbReference>
<feature type="domain" description="Wax synthase" evidence="10">
    <location>
        <begin position="175"/>
        <end position="261"/>
    </location>
</feature>
<dbReference type="InterPro" id="IPR017088">
    <property type="entry name" value="Wax_synthase_Magnoliopsida"/>
</dbReference>
<comment type="subcellular location">
    <subcellularLocation>
        <location evidence="1">Membrane</location>
        <topology evidence="1">Multi-pass membrane protein</topology>
    </subcellularLocation>
</comment>
<evidence type="ECO:0000256" key="5">
    <source>
        <dbReference type="ARBA" id="ARBA00022989"/>
    </source>
</evidence>
<dbReference type="Gramene" id="C.cajan_20959.t">
    <property type="protein sequence ID" value="C.cajan_20959.t.cds1"/>
    <property type="gene ID" value="C.cajan_20959"/>
</dbReference>
<evidence type="ECO:0000256" key="2">
    <source>
        <dbReference type="ARBA" id="ARBA00007282"/>
    </source>
</evidence>
<dbReference type="PANTHER" id="PTHR31595">
    <property type="entry name" value="LONG-CHAIN-ALCOHOL O-FATTY-ACYLTRANSFERASE 3-RELATED"/>
    <property type="match status" value="1"/>
</dbReference>